<sequence length="66" mass="8226">MINDAEKFASTILDFKANREEEKAEHSPEHVRKKRSGTRWNNINRGRVRGRIILFWLRWRWSRCWW</sequence>
<organism evidence="1">
    <name type="scientific">Solanum chacoense</name>
    <name type="common">Chaco potato</name>
    <dbReference type="NCBI Taxonomy" id="4108"/>
    <lineage>
        <taxon>Eukaryota</taxon>
        <taxon>Viridiplantae</taxon>
        <taxon>Streptophyta</taxon>
        <taxon>Embryophyta</taxon>
        <taxon>Tracheophyta</taxon>
        <taxon>Spermatophyta</taxon>
        <taxon>Magnoliopsida</taxon>
        <taxon>eudicotyledons</taxon>
        <taxon>Gunneridae</taxon>
        <taxon>Pentapetalae</taxon>
        <taxon>asterids</taxon>
        <taxon>lamiids</taxon>
        <taxon>Solanales</taxon>
        <taxon>Solanaceae</taxon>
        <taxon>Solanoideae</taxon>
        <taxon>Solaneae</taxon>
        <taxon>Solanum</taxon>
    </lineage>
</organism>
<reference evidence="1" key="1">
    <citation type="submission" date="2015-12" db="EMBL/GenBank/DDBJ databases">
        <title>Gene expression during late stages of embryo sac development: a critical building block for successful pollen-pistil interactions.</title>
        <authorList>
            <person name="Liu Y."/>
            <person name="Joly V."/>
            <person name="Sabar M."/>
            <person name="Matton D.P."/>
        </authorList>
    </citation>
    <scope>NUCLEOTIDE SEQUENCE</scope>
</reference>
<name>A0A0V0GDP1_SOLCH</name>
<dbReference type="EMBL" id="GEDG01042705">
    <property type="protein sequence ID" value="JAP06163.1"/>
    <property type="molecule type" value="Transcribed_RNA"/>
</dbReference>
<dbReference type="AlphaFoldDB" id="A0A0V0GDP1"/>
<evidence type="ECO:0000313" key="1">
    <source>
        <dbReference type="EMBL" id="JAP06163.1"/>
    </source>
</evidence>
<protein>
    <submittedName>
        <fullName evidence="1">Putative ovule protein</fullName>
    </submittedName>
</protein>
<proteinExistence type="predicted"/>
<accession>A0A0V0GDP1</accession>